<accession>A0ACD4UIB2</accession>
<keyword evidence="2" id="KW-1185">Reference proteome</keyword>
<dbReference type="EMBL" id="OR159659">
    <property type="protein sequence ID" value="WKW85542.1"/>
    <property type="molecule type" value="Genomic_DNA"/>
</dbReference>
<proteinExistence type="predicted"/>
<name>A0ACD4UIB2_9CAUD</name>
<organism evidence="1 2">
    <name type="scientific">Rhodococcus phage Reynauld</name>
    <dbReference type="NCBI Taxonomy" id="3062845"/>
    <lineage>
        <taxon>Viruses</taxon>
        <taxon>Duplodnaviria</taxon>
        <taxon>Heunggongvirae</taxon>
        <taxon>Uroviricota</taxon>
        <taxon>Caudoviricetes</taxon>
        <taxon>Caudoviricetes incertae sedis</taxon>
        <taxon>Reynauldvirus</taxon>
        <taxon>Reynauldvirus reynauld</taxon>
    </lineage>
</organism>
<reference evidence="1" key="1">
    <citation type="submission" date="2023-06" db="EMBL/GenBank/DDBJ databases">
        <authorList>
            <person name="DeJong R.J."/>
            <person name="Yoon E."/>
            <person name="Radersma M."/>
            <person name="Veenstra M."/>
            <person name="Churu J."/>
            <person name="Moleakunnel K."/>
            <person name="Weaver G."/>
            <person name="Hill E."/>
            <person name="Janvier A."/>
            <person name="Harlow L."/>
            <person name="Kramer C."/>
            <person name="Seinen K."/>
            <person name="Chen A."/>
            <person name="Minasian M."/>
            <person name="Doorn S."/>
            <person name="Dole C."/>
            <person name="Ramsey F."/>
            <person name="Nieze J."/>
            <person name="Baker A."/>
            <person name="Swierenga S."/>
            <person name="White A."/>
            <person name="Howland A."/>
            <person name="Ko C."/>
            <person name="Russell D.A."/>
            <person name="Jacobs-Sera D."/>
            <person name="Hatfull G.F."/>
        </authorList>
    </citation>
    <scope>NUCLEOTIDE SEQUENCE</scope>
</reference>
<evidence type="ECO:0000313" key="2">
    <source>
        <dbReference type="Proteomes" id="UP001654496"/>
    </source>
</evidence>
<gene>
    <name evidence="1" type="primary">90</name>
    <name evidence="1" type="ORF">SEA_REYNAULD_90</name>
</gene>
<dbReference type="Proteomes" id="UP001654496">
    <property type="component" value="Segment"/>
</dbReference>
<protein>
    <submittedName>
        <fullName evidence="1">Uncharacterized protein</fullName>
    </submittedName>
</protein>
<sequence length="68" mass="7901">MLRRLFRRNRTRPPDLYDMARQFAPGAIVMAGRYGPVFECPDCGHREVLPHRMNRHMLEAGHVPPTTT</sequence>
<evidence type="ECO:0000313" key="1">
    <source>
        <dbReference type="EMBL" id="WKW85542.1"/>
    </source>
</evidence>